<accession>J9E9H3</accession>
<comment type="caution">
    <text evidence="1">The sequence shown here is derived from an EMBL/GenBank/DDBJ whole genome shotgun (WGS) entry which is preliminary data.</text>
</comment>
<organism evidence="1 2">
    <name type="scientific">Wuchereria bancrofti</name>
    <dbReference type="NCBI Taxonomy" id="6293"/>
    <lineage>
        <taxon>Eukaryota</taxon>
        <taxon>Metazoa</taxon>
        <taxon>Ecdysozoa</taxon>
        <taxon>Nematoda</taxon>
        <taxon>Chromadorea</taxon>
        <taxon>Rhabditida</taxon>
        <taxon>Spirurina</taxon>
        <taxon>Spiruromorpha</taxon>
        <taxon>Filarioidea</taxon>
        <taxon>Onchocercidae</taxon>
        <taxon>Wuchereria</taxon>
    </lineage>
</organism>
<dbReference type="Proteomes" id="UP000004810">
    <property type="component" value="Unassembled WGS sequence"/>
</dbReference>
<gene>
    <name evidence="1" type="ORF">WUBG_15487</name>
</gene>
<protein>
    <submittedName>
        <fullName evidence="1">Uncharacterized protein</fullName>
    </submittedName>
</protein>
<proteinExistence type="predicted"/>
<name>J9E9H3_WUCBA</name>
<dbReference type="EMBL" id="ADBV01013753">
    <property type="protein sequence ID" value="EJW73607.1"/>
    <property type="molecule type" value="Genomic_DNA"/>
</dbReference>
<reference evidence="2" key="1">
    <citation type="submission" date="2012-08" db="EMBL/GenBank/DDBJ databases">
        <title>The Genome Sequence of Wuchereria bancrofti.</title>
        <authorList>
            <person name="Nutman T.B."/>
            <person name="Fink D.L."/>
            <person name="Russ C."/>
            <person name="Young S."/>
            <person name="Zeng Q."/>
            <person name="Koehrsen M."/>
            <person name="Alvarado L."/>
            <person name="Berlin A."/>
            <person name="Chapman S.B."/>
            <person name="Chen Z."/>
            <person name="Freedman E."/>
            <person name="Gellesch M."/>
            <person name="Goldberg J."/>
            <person name="Griggs A."/>
            <person name="Gujja S."/>
            <person name="Heilman E.R."/>
            <person name="Heiman D."/>
            <person name="Hepburn T."/>
            <person name="Howarth C."/>
            <person name="Jen D."/>
            <person name="Larson L."/>
            <person name="Lewis B."/>
            <person name="Mehta T."/>
            <person name="Park D."/>
            <person name="Pearson M."/>
            <person name="Roberts A."/>
            <person name="Saif S."/>
            <person name="Shea T."/>
            <person name="Shenoy N."/>
            <person name="Sisk P."/>
            <person name="Stolte C."/>
            <person name="Sykes S."/>
            <person name="Walk T."/>
            <person name="White J."/>
            <person name="Yandava C."/>
            <person name="Haas B."/>
            <person name="Henn M.R."/>
            <person name="Nusbaum C."/>
            <person name="Birren B."/>
        </authorList>
    </citation>
    <scope>NUCLEOTIDE SEQUENCE [LARGE SCALE GENOMIC DNA]</scope>
    <source>
        <strain evidence="2">NA</strain>
    </source>
</reference>
<dbReference type="AlphaFoldDB" id="J9E9H3"/>
<evidence type="ECO:0000313" key="2">
    <source>
        <dbReference type="Proteomes" id="UP000004810"/>
    </source>
</evidence>
<evidence type="ECO:0000313" key="1">
    <source>
        <dbReference type="EMBL" id="EJW73607.1"/>
    </source>
</evidence>
<sequence>MRIITVPIVKPGLELIADWVKATTLENVKAAKFCSKCYEELEQC</sequence>